<accession>A0A6P5AGT7</accession>
<feature type="domain" description="RAP" evidence="3">
    <location>
        <begin position="809"/>
        <end position="869"/>
    </location>
</feature>
<keyword evidence="4" id="KW-1185">Reference proteome</keyword>
<dbReference type="PROSITE" id="PS51286">
    <property type="entry name" value="RAP"/>
    <property type="match status" value="1"/>
</dbReference>
<comment type="subcellular location">
    <subcellularLocation>
        <location evidence="1">Mitochondrion</location>
    </subcellularLocation>
</comment>
<dbReference type="SMART" id="SM00952">
    <property type="entry name" value="RAP"/>
    <property type="match status" value="1"/>
</dbReference>
<dbReference type="PANTHER" id="PTHR21228">
    <property type="entry name" value="FAST LEU-RICH DOMAIN-CONTAINING"/>
    <property type="match status" value="1"/>
</dbReference>
<dbReference type="PANTHER" id="PTHR21228:SF72">
    <property type="entry name" value="LD32258P"/>
    <property type="match status" value="1"/>
</dbReference>
<reference evidence="5" key="1">
    <citation type="submission" date="2025-08" db="UniProtKB">
        <authorList>
            <consortium name="RefSeq"/>
        </authorList>
    </citation>
    <scope>IDENTIFICATION</scope>
    <source>
        <tissue evidence="5">Gonad</tissue>
    </source>
</reference>
<evidence type="ECO:0000259" key="3">
    <source>
        <dbReference type="PROSITE" id="PS51286"/>
    </source>
</evidence>
<gene>
    <name evidence="5" type="primary">LOC109482665</name>
</gene>
<dbReference type="GO" id="GO:0035770">
    <property type="term" value="C:ribonucleoprotein granule"/>
    <property type="evidence" value="ECO:0007669"/>
    <property type="project" value="TreeGrafter"/>
</dbReference>
<dbReference type="GO" id="GO:0044528">
    <property type="term" value="P:regulation of mitochondrial mRNA stability"/>
    <property type="evidence" value="ECO:0007669"/>
    <property type="project" value="InterPro"/>
</dbReference>
<dbReference type="Pfam" id="PF08368">
    <property type="entry name" value="FAST_2"/>
    <property type="match status" value="1"/>
</dbReference>
<dbReference type="AlphaFoldDB" id="A0A6P5AGT7"/>
<proteinExistence type="predicted"/>
<dbReference type="Pfam" id="PF06743">
    <property type="entry name" value="FAST_1"/>
    <property type="match status" value="1"/>
</dbReference>
<dbReference type="KEGG" id="bbel:109482665"/>
<dbReference type="GeneID" id="109482665"/>
<dbReference type="GO" id="GO:0005759">
    <property type="term" value="C:mitochondrial matrix"/>
    <property type="evidence" value="ECO:0007669"/>
    <property type="project" value="TreeGrafter"/>
</dbReference>
<dbReference type="InterPro" id="IPR013584">
    <property type="entry name" value="RAP"/>
</dbReference>
<dbReference type="Pfam" id="PF08373">
    <property type="entry name" value="RAP"/>
    <property type="match status" value="1"/>
</dbReference>
<evidence type="ECO:0000313" key="5">
    <source>
        <dbReference type="RefSeq" id="XP_019641046.1"/>
    </source>
</evidence>
<keyword evidence="2" id="KW-0496">Mitochondrion</keyword>
<organism evidence="4 5">
    <name type="scientific">Branchiostoma belcheri</name>
    <name type="common">Amphioxus</name>
    <dbReference type="NCBI Taxonomy" id="7741"/>
    <lineage>
        <taxon>Eukaryota</taxon>
        <taxon>Metazoa</taxon>
        <taxon>Chordata</taxon>
        <taxon>Cephalochordata</taxon>
        <taxon>Leptocardii</taxon>
        <taxon>Amphioxiformes</taxon>
        <taxon>Branchiostomatidae</taxon>
        <taxon>Branchiostoma</taxon>
    </lineage>
</organism>
<sequence>MNRALRLLVSHSRFVLPTFRGTPFRTPYMYSSNPQRVTCRYLCLARTQTSNVTTEEKDRLIERIDSFEDHSEILNFLHENERSLTPVHISKALDALWLIQSQKDRYQQSFDAVGNSPVFGKVCEMVLQQLGGEKVDNEFVISSLYVLSRLGLEASNVLMQQLFLKGCRSLDELDIPQLSKFVATLRYIGPMYYRSPVMAEVIEVVCRRLGEITHIREFSQLMIGMARLSSPDLNQQLVEKAAELMVDCEDDRNPNNVGRILRALNIMKTKHRQLLEMISRYFLAVMDELDVHTIFRIKDAAKDLGYHNRALEEAFRRRLLSLVPDSHDSFRKSMIPCLLWCLGPVAPTGVKRNLETLALRQLPDHIQEMELVTLLQALEAMRCRNQNLLQKVARLVQPHINLEDVKLKPVLQSAKTFMAAGYDDQAFLAQLRYTLVSVAGSTFKPPVVAECVNCLSQLPGGRLEDAVVKKIDAMLPQFTFAELGLITQSLRTLTTNTTVQKANQRALSDLFRNVNATVIERLHHVTTFRTLQKVVLSYYVESPAWTSTFLIDEIVKWYERNLGEVDRLTGNNLASWAMVMSRTRVQHGLILDTLANTAVRKIHTLQNDHLLTILSVFGFLNYSPTNADEFFGACVDAITKKLWTIQPYILIRLAYSLALLQQLPADVVKRVFQVKFLEQLDTYLERSKDHHNAQLRDTLMRVNRAVVLEYPEYDIPWFHGQYCSEVAKKVPVLDGVEKQIQEVLTDVLGGPEFVRSKVISPYFQTIDFECYLTEEGSALPCVEYGDFWNRAEGCWQKATKPLPPTAHRVAIDYQDARDYCRNSQHLLGHVAMRKRHLEILGCTVIQIPHFEWNSMKLATEESWKEYLQQKLSAAVGKSVTRGQQ</sequence>
<evidence type="ECO:0000313" key="4">
    <source>
        <dbReference type="Proteomes" id="UP000515135"/>
    </source>
</evidence>
<dbReference type="InterPro" id="IPR050870">
    <property type="entry name" value="FAST_kinase"/>
</dbReference>
<dbReference type="InterPro" id="IPR013579">
    <property type="entry name" value="FAST_2"/>
</dbReference>
<evidence type="ECO:0000256" key="2">
    <source>
        <dbReference type="ARBA" id="ARBA00023128"/>
    </source>
</evidence>
<dbReference type="GO" id="GO:0000963">
    <property type="term" value="P:mitochondrial RNA processing"/>
    <property type="evidence" value="ECO:0007669"/>
    <property type="project" value="TreeGrafter"/>
</dbReference>
<evidence type="ECO:0000256" key="1">
    <source>
        <dbReference type="ARBA" id="ARBA00004173"/>
    </source>
</evidence>
<protein>
    <submittedName>
        <fullName evidence="5">FAST kinase domain-containing protein 1, mitochondrial-like</fullName>
    </submittedName>
</protein>
<dbReference type="Proteomes" id="UP000515135">
    <property type="component" value="Unplaced"/>
</dbReference>
<dbReference type="GO" id="GO:0003723">
    <property type="term" value="F:RNA binding"/>
    <property type="evidence" value="ECO:0007669"/>
    <property type="project" value="TreeGrafter"/>
</dbReference>
<dbReference type="OrthoDB" id="385235at2759"/>
<name>A0A6P5AGT7_BRABE</name>
<dbReference type="InterPro" id="IPR010622">
    <property type="entry name" value="FAST_Leu-rich"/>
</dbReference>
<dbReference type="RefSeq" id="XP_019641046.1">
    <property type="nucleotide sequence ID" value="XM_019785487.1"/>
</dbReference>